<dbReference type="HOGENOM" id="CLU_673631_0_0_1"/>
<proteinExistence type="predicted"/>
<dbReference type="SUPFAM" id="SSF57903">
    <property type="entry name" value="FYVE/PHD zinc finger"/>
    <property type="match status" value="1"/>
</dbReference>
<dbReference type="EMBL" id="KN819347">
    <property type="protein sequence ID" value="KIJ13898.1"/>
    <property type="molecule type" value="Genomic_DNA"/>
</dbReference>
<dbReference type="InterPro" id="IPR013083">
    <property type="entry name" value="Znf_RING/FYVE/PHD"/>
</dbReference>
<gene>
    <name evidence="1" type="ORF">PAXINDRAFT_80124</name>
</gene>
<dbReference type="AlphaFoldDB" id="A0A0C9TUG8"/>
<feature type="non-terminal residue" evidence="1">
    <location>
        <position position="404"/>
    </location>
</feature>
<evidence type="ECO:0000313" key="1">
    <source>
        <dbReference type="EMBL" id="KIJ13898.1"/>
    </source>
</evidence>
<dbReference type="Proteomes" id="UP000053647">
    <property type="component" value="Unassembled WGS sequence"/>
</dbReference>
<organism evidence="1 2">
    <name type="scientific">Paxillus involutus ATCC 200175</name>
    <dbReference type="NCBI Taxonomy" id="664439"/>
    <lineage>
        <taxon>Eukaryota</taxon>
        <taxon>Fungi</taxon>
        <taxon>Dikarya</taxon>
        <taxon>Basidiomycota</taxon>
        <taxon>Agaricomycotina</taxon>
        <taxon>Agaricomycetes</taxon>
        <taxon>Agaricomycetidae</taxon>
        <taxon>Boletales</taxon>
        <taxon>Paxilineae</taxon>
        <taxon>Paxillaceae</taxon>
        <taxon>Paxillus</taxon>
    </lineage>
</organism>
<evidence type="ECO:0008006" key="3">
    <source>
        <dbReference type="Google" id="ProtNLM"/>
    </source>
</evidence>
<dbReference type="OrthoDB" id="3027520at2759"/>
<dbReference type="Gene3D" id="3.30.40.10">
    <property type="entry name" value="Zinc/RING finger domain, C3HC4 (zinc finger)"/>
    <property type="match status" value="1"/>
</dbReference>
<dbReference type="InterPro" id="IPR011011">
    <property type="entry name" value="Znf_FYVE_PHD"/>
</dbReference>
<name>A0A0C9TUG8_PAXIN</name>
<reference evidence="2" key="2">
    <citation type="submission" date="2015-01" db="EMBL/GenBank/DDBJ databases">
        <title>Evolutionary Origins and Diversification of the Mycorrhizal Mutualists.</title>
        <authorList>
            <consortium name="DOE Joint Genome Institute"/>
            <consortium name="Mycorrhizal Genomics Consortium"/>
            <person name="Kohler A."/>
            <person name="Kuo A."/>
            <person name="Nagy L.G."/>
            <person name="Floudas D."/>
            <person name="Copeland A."/>
            <person name="Barry K.W."/>
            <person name="Cichocki N."/>
            <person name="Veneault-Fourrey C."/>
            <person name="LaButti K."/>
            <person name="Lindquist E.A."/>
            <person name="Lipzen A."/>
            <person name="Lundell T."/>
            <person name="Morin E."/>
            <person name="Murat C."/>
            <person name="Riley R."/>
            <person name="Ohm R."/>
            <person name="Sun H."/>
            <person name="Tunlid A."/>
            <person name="Henrissat B."/>
            <person name="Grigoriev I.V."/>
            <person name="Hibbett D.S."/>
            <person name="Martin F."/>
        </authorList>
    </citation>
    <scope>NUCLEOTIDE SEQUENCE [LARGE SCALE GENOMIC DNA]</scope>
    <source>
        <strain evidence="2">ATCC 200175</strain>
    </source>
</reference>
<protein>
    <recommendedName>
        <fullName evidence="3">PHD-type domain-containing protein</fullName>
    </recommendedName>
</protein>
<sequence length="404" mass="46341">SEFPINCRCGVNGDGHKLQMEGATILCDDCGNWSHVACQRGGQASNLGKKAKFVCDFCNPPMPWATLSRVQPSRRKYAEHRVDRAGKGALARRGKYWYPVRLIQLDNSQSSWLVQWWRLCMFPPEYPTLMSKREPILLEDLVDELWNDKQHRRKIRLGHWVHACDVPHDEDLIERFQDVPFPDDVHLVLSSHVDELQTLLKDLHPESHPDHPVSQYLLKKEQRADSSGGYSIKFYGNLSIIERAQVANWFFHNIPGAQQTIHLWLGCSPLAHAFTLLIAHQEFGQLSTNREERSRQLQTAWEYLVERTGMGFNPVDVDHECLSALEERMFTDSVEAGAAGNQQWGLDAGSHQNGWNPYEGLPSHWNVGDREYSETELKVSCQTTSVLIPCLKTFDLAWSSLQWR</sequence>
<reference evidence="1 2" key="1">
    <citation type="submission" date="2014-06" db="EMBL/GenBank/DDBJ databases">
        <authorList>
            <consortium name="DOE Joint Genome Institute"/>
            <person name="Kuo A."/>
            <person name="Kohler A."/>
            <person name="Nagy L.G."/>
            <person name="Floudas D."/>
            <person name="Copeland A."/>
            <person name="Barry K.W."/>
            <person name="Cichocki N."/>
            <person name="Veneault-Fourrey C."/>
            <person name="LaButti K."/>
            <person name="Lindquist E.A."/>
            <person name="Lipzen A."/>
            <person name="Lundell T."/>
            <person name="Morin E."/>
            <person name="Murat C."/>
            <person name="Sun H."/>
            <person name="Tunlid A."/>
            <person name="Henrissat B."/>
            <person name="Grigoriev I.V."/>
            <person name="Hibbett D.S."/>
            <person name="Martin F."/>
            <person name="Nordberg H.P."/>
            <person name="Cantor M.N."/>
            <person name="Hua S.X."/>
        </authorList>
    </citation>
    <scope>NUCLEOTIDE SEQUENCE [LARGE SCALE GENOMIC DNA]</scope>
    <source>
        <strain evidence="1 2">ATCC 200175</strain>
    </source>
</reference>
<accession>A0A0C9TUG8</accession>
<evidence type="ECO:0000313" key="2">
    <source>
        <dbReference type="Proteomes" id="UP000053647"/>
    </source>
</evidence>
<keyword evidence="2" id="KW-1185">Reference proteome</keyword>